<evidence type="ECO:0000256" key="8">
    <source>
        <dbReference type="ARBA" id="ARBA00023136"/>
    </source>
</evidence>
<dbReference type="PROSITE" id="PS51106">
    <property type="entry name" value="PTS_EIIC_TYPE_4"/>
    <property type="match status" value="1"/>
</dbReference>
<keyword evidence="5" id="KW-0598">Phosphotransferase system</keyword>
<feature type="transmembrane region" description="Helical" evidence="9">
    <location>
        <begin position="178"/>
        <end position="199"/>
    </location>
</feature>
<dbReference type="InterPro" id="IPR004700">
    <property type="entry name" value="PTS_IIC_man"/>
</dbReference>
<dbReference type="HOGENOM" id="CLU_069101_2_1_9"/>
<dbReference type="STRING" id="292459.STH1248"/>
<evidence type="ECO:0000256" key="1">
    <source>
        <dbReference type="ARBA" id="ARBA00004651"/>
    </source>
</evidence>
<comment type="subcellular location">
    <subcellularLocation>
        <location evidence="1">Cell membrane</location>
        <topology evidence="1">Multi-pass membrane protein</topology>
    </subcellularLocation>
</comment>
<dbReference type="InterPro" id="IPR050303">
    <property type="entry name" value="GatZ_KbaZ_carbometab"/>
</dbReference>
<organism evidence="10 11">
    <name type="scientific">Symbiobacterium thermophilum (strain DSM 24528 / JCM 14929 / IAM 14863 / T)</name>
    <dbReference type="NCBI Taxonomy" id="292459"/>
    <lineage>
        <taxon>Bacteria</taxon>
        <taxon>Bacillati</taxon>
        <taxon>Bacillota</taxon>
        <taxon>Clostridia</taxon>
        <taxon>Eubacteriales</taxon>
        <taxon>Symbiobacteriaceae</taxon>
        <taxon>Symbiobacterium</taxon>
    </lineage>
</organism>
<keyword evidence="6 9" id="KW-0812">Transmembrane</keyword>
<keyword evidence="4" id="KW-0762">Sugar transport</keyword>
<evidence type="ECO:0000256" key="4">
    <source>
        <dbReference type="ARBA" id="ARBA00022597"/>
    </source>
</evidence>
<evidence type="ECO:0000256" key="2">
    <source>
        <dbReference type="ARBA" id="ARBA00022448"/>
    </source>
</evidence>
<name>Q67Q10_SYMTH</name>
<keyword evidence="11" id="KW-1185">Reference proteome</keyword>
<feature type="transmembrane region" description="Helical" evidence="9">
    <location>
        <begin position="108"/>
        <end position="126"/>
    </location>
</feature>
<evidence type="ECO:0000256" key="9">
    <source>
        <dbReference type="SAM" id="Phobius"/>
    </source>
</evidence>
<evidence type="ECO:0000256" key="5">
    <source>
        <dbReference type="ARBA" id="ARBA00022683"/>
    </source>
</evidence>
<reference evidence="10 11" key="1">
    <citation type="journal article" date="2004" name="Nucleic Acids Res.">
        <title>Genome sequence of Symbiobacterium thermophilum, an uncultivable bacterium that depends on microbial commensalism.</title>
        <authorList>
            <person name="Ueda K."/>
            <person name="Yamashita A."/>
            <person name="Ishikawa J."/>
            <person name="Shimada M."/>
            <person name="Watsuji T."/>
            <person name="Morimura K."/>
            <person name="Ikeda H."/>
            <person name="Hattori M."/>
            <person name="Beppu T."/>
        </authorList>
    </citation>
    <scope>NUCLEOTIDE SEQUENCE [LARGE SCALE GENOMIC DNA]</scope>
    <source>
        <strain evidence="11">T / IAM 14863</strain>
    </source>
</reference>
<feature type="transmembrane region" description="Helical" evidence="9">
    <location>
        <begin position="138"/>
        <end position="166"/>
    </location>
</feature>
<proteinExistence type="predicted"/>
<evidence type="ECO:0000256" key="6">
    <source>
        <dbReference type="ARBA" id="ARBA00022692"/>
    </source>
</evidence>
<protein>
    <submittedName>
        <fullName evidence="10">PTS system N-acetylgalactosamine-specific IIC component</fullName>
    </submittedName>
</protein>
<keyword evidence="7 9" id="KW-1133">Transmembrane helix</keyword>
<feature type="transmembrane region" description="Helical" evidence="9">
    <location>
        <begin position="31"/>
        <end position="55"/>
    </location>
</feature>
<dbReference type="PANTHER" id="PTHR32502">
    <property type="entry name" value="N-ACETYLGALACTOSAMINE PERMEASE II COMPONENT-RELATED"/>
    <property type="match status" value="1"/>
</dbReference>
<dbReference type="RefSeq" id="WP_011195379.1">
    <property type="nucleotide sequence ID" value="NC_006177.1"/>
</dbReference>
<keyword evidence="2" id="KW-0813">Transport</keyword>
<dbReference type="AlphaFoldDB" id="Q67Q10"/>
<dbReference type="Pfam" id="PF03609">
    <property type="entry name" value="EII-Sor"/>
    <property type="match status" value="1"/>
</dbReference>
<dbReference type="GO" id="GO:0009401">
    <property type="term" value="P:phosphoenolpyruvate-dependent sugar phosphotransferase system"/>
    <property type="evidence" value="ECO:0007669"/>
    <property type="project" value="UniProtKB-KW"/>
</dbReference>
<accession>Q67Q10</accession>
<evidence type="ECO:0000256" key="7">
    <source>
        <dbReference type="ARBA" id="ARBA00022989"/>
    </source>
</evidence>
<dbReference type="PANTHER" id="PTHR32502:SF8">
    <property type="entry name" value="N-ACETYLGALACTOSAMINE PERMEASE IIC COMPONENT 1"/>
    <property type="match status" value="1"/>
</dbReference>
<evidence type="ECO:0000313" key="10">
    <source>
        <dbReference type="EMBL" id="BAD40233.1"/>
    </source>
</evidence>
<dbReference type="Proteomes" id="UP000000417">
    <property type="component" value="Chromosome"/>
</dbReference>
<dbReference type="GO" id="GO:0005886">
    <property type="term" value="C:plasma membrane"/>
    <property type="evidence" value="ECO:0007669"/>
    <property type="project" value="UniProtKB-SubCell"/>
</dbReference>
<dbReference type="eggNOG" id="COG3715">
    <property type="taxonomic scope" value="Bacteria"/>
</dbReference>
<feature type="transmembrane region" description="Helical" evidence="9">
    <location>
        <begin position="230"/>
        <end position="247"/>
    </location>
</feature>
<gene>
    <name evidence="10" type="primary">agaC</name>
    <name evidence="10" type="ordered locus">STH1248</name>
</gene>
<keyword evidence="3" id="KW-1003">Cell membrane</keyword>
<keyword evidence="8 9" id="KW-0472">Membrane</keyword>
<feature type="transmembrane region" description="Helical" evidence="9">
    <location>
        <begin position="76"/>
        <end position="102"/>
    </location>
</feature>
<sequence length="267" mass="27799">MSFEITALQIILVFIVTFIAAIDQFNFLESLYQPIVTGAVIGAILGDVRTGLIVGGTYQLMTIGNMPIGGAQPPNAVIGGIMAAILAITLGLQPTVAVATAIPFSLLGQYAVTLLFTAMSPVMSYADRAAQEASPGKIVAINYFAMAVLGLLFGVIVTLFFVGGAAFGNRVVSAIPQWLMSGLSAAGGMMRFVGFAILLKVMASRDMWGFYFMGFALANIVAGIPQLSSSALLLLALIGFALAFWDFQHQTALKAAAVSAGGDDDGI</sequence>
<evidence type="ECO:0000313" key="11">
    <source>
        <dbReference type="Proteomes" id="UP000000417"/>
    </source>
</evidence>
<dbReference type="EMBL" id="AP006840">
    <property type="protein sequence ID" value="BAD40233.1"/>
    <property type="molecule type" value="Genomic_DNA"/>
</dbReference>
<dbReference type="KEGG" id="sth:STH1248"/>
<dbReference type="OrthoDB" id="9815089at2"/>
<evidence type="ECO:0000256" key="3">
    <source>
        <dbReference type="ARBA" id="ARBA00022475"/>
    </source>
</evidence>